<proteinExistence type="inferred from homology"/>
<dbReference type="InterPro" id="IPR027417">
    <property type="entry name" value="P-loop_NTPase"/>
</dbReference>
<evidence type="ECO:0000256" key="4">
    <source>
        <dbReference type="ARBA" id="ARBA00022840"/>
    </source>
</evidence>
<protein>
    <recommendedName>
        <fullName evidence="5">ABC transporter domain-containing protein</fullName>
    </recommendedName>
</protein>
<dbReference type="EMBL" id="CP010086">
    <property type="protein sequence ID" value="AJH01819.1"/>
    <property type="molecule type" value="Genomic_DNA"/>
</dbReference>
<dbReference type="GO" id="GO:0016020">
    <property type="term" value="C:membrane"/>
    <property type="evidence" value="ECO:0007669"/>
    <property type="project" value="InterPro"/>
</dbReference>
<dbReference type="InterPro" id="IPR003439">
    <property type="entry name" value="ABC_transporter-like_ATP-bd"/>
</dbReference>
<dbReference type="RefSeq" id="WP_041900291.1">
    <property type="nucleotide sequence ID" value="NZ_CP010086.2"/>
</dbReference>
<evidence type="ECO:0000313" key="7">
    <source>
        <dbReference type="Proteomes" id="UP000031866"/>
    </source>
</evidence>
<evidence type="ECO:0000259" key="5">
    <source>
        <dbReference type="PROSITE" id="PS50893"/>
    </source>
</evidence>
<dbReference type="AlphaFoldDB" id="A0A0B5QXV8"/>
<evidence type="ECO:0000313" key="6">
    <source>
        <dbReference type="EMBL" id="AJH01819.1"/>
    </source>
</evidence>
<dbReference type="PROSITE" id="PS00211">
    <property type="entry name" value="ABC_TRANSPORTER_1"/>
    <property type="match status" value="1"/>
</dbReference>
<dbReference type="InterPro" id="IPR015860">
    <property type="entry name" value="ABC_transpr_TagH-like"/>
</dbReference>
<sequence length="395" mass="44505">MDIIKIENGSKVYRLYKKPIDRIKEAFSISGRSYHREHYALNDINLSIRSGEITGFVGKNGAGKSTLLKIITGVTELTNGSISVNGRITALLELGTAFNPEYTGVQNIFLYGTMMGLSRVKMESKLQEIIDFADIGDFINNQVKTYSSGMFSRLAFAVAINVEPDILIADEILSVGDTSFQNKCIQKMKGLMEIGKTVLFVSHDLHSIKYFCDRVIWLDNGSIVEDGYDVVGILDRYERNILPNRSNRKIEVIQGSVSDLVKIHTTYFLNEKGEKVEKFKVGEQFDVVIEYEILGDIDNCFFGVGLKNSQTTYVNGLNTKLDKFKPDITLGKHKLKLSYTGFNLYKDIYTVWSVCYNPSGTVVLSDYIMKDAIEIESDKELCEGVTNIEHTWSQI</sequence>
<reference evidence="7" key="1">
    <citation type="submission" date="2014-12" db="EMBL/GenBank/DDBJ databases">
        <title>Genome sequence of Clostridium beijerinckii strain 59B.</title>
        <authorList>
            <person name="Little G.T."/>
            <person name="Minton N.P."/>
        </authorList>
    </citation>
    <scope>NUCLEOTIDE SEQUENCE [LARGE SCALE GENOMIC DNA]</scope>
    <source>
        <strain evidence="7">59B</strain>
    </source>
</reference>
<keyword evidence="4" id="KW-0067">ATP-binding</keyword>
<dbReference type="CDD" id="cd10147">
    <property type="entry name" value="Wzt_C-like"/>
    <property type="match status" value="1"/>
</dbReference>
<dbReference type="InterPro" id="IPR017871">
    <property type="entry name" value="ABC_transporter-like_CS"/>
</dbReference>
<comment type="similarity">
    <text evidence="1">Belongs to the ABC transporter superfamily.</text>
</comment>
<name>A0A0B5QXV8_CLOBE</name>
<dbReference type="GO" id="GO:0140359">
    <property type="term" value="F:ABC-type transporter activity"/>
    <property type="evidence" value="ECO:0007669"/>
    <property type="project" value="InterPro"/>
</dbReference>
<dbReference type="STRING" id="1520.LF65_05297"/>
<dbReference type="Proteomes" id="UP000031866">
    <property type="component" value="Chromosome"/>
</dbReference>
<keyword evidence="3" id="KW-0547">Nucleotide-binding</keyword>
<dbReference type="GO" id="GO:0005524">
    <property type="term" value="F:ATP binding"/>
    <property type="evidence" value="ECO:0007669"/>
    <property type="project" value="UniProtKB-KW"/>
</dbReference>
<organism evidence="6 7">
    <name type="scientific">Clostridium beijerinckii</name>
    <name type="common">Clostridium MP</name>
    <dbReference type="NCBI Taxonomy" id="1520"/>
    <lineage>
        <taxon>Bacteria</taxon>
        <taxon>Bacillati</taxon>
        <taxon>Bacillota</taxon>
        <taxon>Clostridia</taxon>
        <taxon>Eubacteriales</taxon>
        <taxon>Clostridiaceae</taxon>
        <taxon>Clostridium</taxon>
    </lineage>
</organism>
<dbReference type="Gene3D" id="3.40.50.300">
    <property type="entry name" value="P-loop containing nucleotide triphosphate hydrolases"/>
    <property type="match status" value="1"/>
</dbReference>
<dbReference type="InterPro" id="IPR050683">
    <property type="entry name" value="Bact_Polysacc_Export_ATP-bd"/>
</dbReference>
<dbReference type="Gene3D" id="2.70.50.60">
    <property type="entry name" value="abc- transporter (atp binding component) like domain"/>
    <property type="match status" value="1"/>
</dbReference>
<feature type="domain" description="ABC transporter" evidence="5">
    <location>
        <begin position="21"/>
        <end position="245"/>
    </location>
</feature>
<dbReference type="CDD" id="cd03220">
    <property type="entry name" value="ABC_KpsT_Wzt"/>
    <property type="match status" value="1"/>
</dbReference>
<dbReference type="SUPFAM" id="SSF52540">
    <property type="entry name" value="P-loop containing nucleoside triphosphate hydrolases"/>
    <property type="match status" value="1"/>
</dbReference>
<keyword evidence="2" id="KW-0813">Transport</keyword>
<evidence type="ECO:0000256" key="2">
    <source>
        <dbReference type="ARBA" id="ARBA00022448"/>
    </source>
</evidence>
<dbReference type="SMART" id="SM00382">
    <property type="entry name" value="AAA"/>
    <property type="match status" value="1"/>
</dbReference>
<dbReference type="InterPro" id="IPR003593">
    <property type="entry name" value="AAA+_ATPase"/>
</dbReference>
<gene>
    <name evidence="6" type="ORF">LF65_05297</name>
</gene>
<dbReference type="KEGG" id="cbei:LF65_05297"/>
<dbReference type="PANTHER" id="PTHR46743">
    <property type="entry name" value="TEICHOIC ACIDS EXPORT ATP-BINDING PROTEIN TAGH"/>
    <property type="match status" value="1"/>
</dbReference>
<dbReference type="PANTHER" id="PTHR46743:SF2">
    <property type="entry name" value="TEICHOIC ACIDS EXPORT ATP-BINDING PROTEIN TAGH"/>
    <property type="match status" value="1"/>
</dbReference>
<evidence type="ECO:0000256" key="3">
    <source>
        <dbReference type="ARBA" id="ARBA00022741"/>
    </source>
</evidence>
<dbReference type="PROSITE" id="PS50893">
    <property type="entry name" value="ABC_TRANSPORTER_2"/>
    <property type="match status" value="1"/>
</dbReference>
<dbReference type="Pfam" id="PF00005">
    <property type="entry name" value="ABC_tran"/>
    <property type="match status" value="1"/>
</dbReference>
<dbReference type="InterPro" id="IPR029439">
    <property type="entry name" value="Wzt_C"/>
</dbReference>
<accession>A0A0B5QXV8</accession>
<dbReference type="Pfam" id="PF14524">
    <property type="entry name" value="Wzt_C"/>
    <property type="match status" value="1"/>
</dbReference>
<evidence type="ECO:0000256" key="1">
    <source>
        <dbReference type="ARBA" id="ARBA00005417"/>
    </source>
</evidence>
<dbReference type="GO" id="GO:0016887">
    <property type="term" value="F:ATP hydrolysis activity"/>
    <property type="evidence" value="ECO:0007669"/>
    <property type="project" value="InterPro"/>
</dbReference>